<dbReference type="InterPro" id="IPR006116">
    <property type="entry name" value="NT_2-5OAS_ClassI-CCAase"/>
</dbReference>
<dbReference type="CDD" id="cd05400">
    <property type="entry name" value="NT_2-5OAS_ClassI-CCAase"/>
    <property type="match status" value="1"/>
</dbReference>
<feature type="domain" description="Adenylyl/Guanylyl and SMODS C-terminal sensor" evidence="2">
    <location>
        <begin position="333"/>
        <end position="442"/>
    </location>
</feature>
<reference evidence="3 4" key="1">
    <citation type="submission" date="2021-04" db="EMBL/GenBank/DDBJ databases">
        <title>Ruania sp. nov., isolated from sandy soil of mangrove forest.</title>
        <authorList>
            <person name="Ge X."/>
            <person name="Huang R."/>
            <person name="Liu W."/>
        </authorList>
    </citation>
    <scope>NUCLEOTIDE SEQUENCE [LARGE SCALE GENOMIC DNA]</scope>
    <source>
        <strain evidence="3 4">N2-46</strain>
    </source>
</reference>
<evidence type="ECO:0000259" key="2">
    <source>
        <dbReference type="Pfam" id="PF18134"/>
    </source>
</evidence>
<evidence type="ECO:0000313" key="3">
    <source>
        <dbReference type="EMBL" id="MBZ2197374.1"/>
    </source>
</evidence>
<comment type="caution">
    <text evidence="3">The sequence shown here is derived from an EMBL/GenBank/DDBJ whole genome shotgun (WGS) entry which is preliminary data.</text>
</comment>
<dbReference type="Pfam" id="PF18134">
    <property type="entry name" value="AGS_C"/>
    <property type="match status" value="1"/>
</dbReference>
<dbReference type="Pfam" id="PF18144">
    <property type="entry name" value="SMODS"/>
    <property type="match status" value="1"/>
</dbReference>
<dbReference type="InterPro" id="IPR040511">
    <property type="entry name" value="AGS_C"/>
</dbReference>
<protein>
    <recommendedName>
        <fullName evidence="2">Adenylyl/Guanylyl and SMODS C-terminal sensor domain-containing protein</fullName>
    </recommendedName>
</protein>
<dbReference type="RefSeq" id="WP_223407101.1">
    <property type="nucleotide sequence ID" value="NZ_JAGSHT010000013.1"/>
</dbReference>
<name>A0ABS7SAJ6_9MICO</name>
<dbReference type="InterPro" id="IPR043519">
    <property type="entry name" value="NT_sf"/>
</dbReference>
<evidence type="ECO:0000256" key="1">
    <source>
        <dbReference type="ARBA" id="ARBA00023118"/>
    </source>
</evidence>
<keyword evidence="1" id="KW-0051">Antiviral defense</keyword>
<keyword evidence="4" id="KW-1185">Reference proteome</keyword>
<organism evidence="3 4">
    <name type="scientific">Occultella gossypii</name>
    <dbReference type="NCBI Taxonomy" id="2800820"/>
    <lineage>
        <taxon>Bacteria</taxon>
        <taxon>Bacillati</taxon>
        <taxon>Actinomycetota</taxon>
        <taxon>Actinomycetes</taxon>
        <taxon>Micrococcales</taxon>
        <taxon>Ruaniaceae</taxon>
        <taxon>Occultella</taxon>
    </lineage>
</organism>
<gene>
    <name evidence="3" type="ORF">KCQ71_14525</name>
</gene>
<accession>A0ABS7SAJ6</accession>
<evidence type="ECO:0000313" key="4">
    <source>
        <dbReference type="Proteomes" id="UP000826651"/>
    </source>
</evidence>
<dbReference type="EMBL" id="JAGSHT010000013">
    <property type="protein sequence ID" value="MBZ2197374.1"/>
    <property type="molecule type" value="Genomic_DNA"/>
</dbReference>
<dbReference type="SUPFAM" id="SSF81301">
    <property type="entry name" value="Nucleotidyltransferase"/>
    <property type="match status" value="1"/>
</dbReference>
<sequence length="445" mass="49829">MSACTEEFKAFLNDHVNINQTRWDNLLSRVSTLNDFINDAPAVGEHVNDDVIPQGSYARRTIIRPVAGKDYDADVLVPMNEVDGWEPEDYIPSLQRAFEASARYAGKSTMKKRCLRVQYSDAFHVDLVPFVERAGGRYITHRTENRWILQDPTALTEWFQGQNRAANYHLVKAVRLVKYLREHSSAEIPSVVLTTLLASQVSPYGDPTYNSVASTLNTLLSALDAYLTPLASPPFVDDRSGYGENLANRWSQTDFDAFKSRLRTWASKAQTAYAAPYAESCEKWRSLFGTDFGTAAEPAALQAAGARGESGMRTGLAPGEQTLADLDIVERLESRYHVKMIGRMASRKMIRFRRLPSTGDLVPIGRRLKFEVEGCNVEGATYYWKVRNFGAEAQRRHMERGAIEPRGAQITEAADFAGPHWVQVWAVKNGVALATSRQEVTIIPK</sequence>
<proteinExistence type="predicted"/>
<dbReference type="Proteomes" id="UP000826651">
    <property type="component" value="Unassembled WGS sequence"/>
</dbReference>